<dbReference type="SMART" id="SM00062">
    <property type="entry name" value="PBPb"/>
    <property type="match status" value="1"/>
</dbReference>
<evidence type="ECO:0000256" key="1">
    <source>
        <dbReference type="ARBA" id="ARBA00022729"/>
    </source>
</evidence>
<feature type="domain" description="Solute-binding protein family 3/N-terminal" evidence="3">
    <location>
        <begin position="35"/>
        <end position="259"/>
    </location>
</feature>
<dbReference type="Proteomes" id="UP001623232">
    <property type="component" value="Plasmid unnamed2"/>
</dbReference>
<feature type="signal peptide" evidence="2">
    <location>
        <begin position="1"/>
        <end position="23"/>
    </location>
</feature>
<dbReference type="Pfam" id="PF00497">
    <property type="entry name" value="SBP_bac_3"/>
    <property type="match status" value="1"/>
</dbReference>
<proteinExistence type="predicted"/>
<evidence type="ECO:0000313" key="5">
    <source>
        <dbReference type="Proteomes" id="UP001623232"/>
    </source>
</evidence>
<dbReference type="PANTHER" id="PTHR35936:SF17">
    <property type="entry name" value="ARGININE-BINDING EXTRACELLULAR PROTEIN ARTP"/>
    <property type="match status" value="1"/>
</dbReference>
<gene>
    <name evidence="4" type="ORF">QEZ52_22225</name>
</gene>
<dbReference type="SUPFAM" id="SSF53850">
    <property type="entry name" value="Periplasmic binding protein-like II"/>
    <property type="match status" value="1"/>
</dbReference>
<dbReference type="PANTHER" id="PTHR35936">
    <property type="entry name" value="MEMBRANE-BOUND LYTIC MUREIN TRANSGLYCOSYLASE F"/>
    <property type="match status" value="1"/>
</dbReference>
<evidence type="ECO:0000259" key="3">
    <source>
        <dbReference type="SMART" id="SM00062"/>
    </source>
</evidence>
<name>A0ABZ2XZD0_9RHOB</name>
<accession>A0ABZ2XZD0</accession>
<protein>
    <submittedName>
        <fullName evidence="4">Transporter substrate-binding domain-containing protein</fullName>
    </submittedName>
</protein>
<sequence>MKSKLLGSIVSATLALTASATLAGPLEDRIAAGEPIRLGFAAAAPWAHPGENNEPLGFVNQITLDLLARMGHTEIEPVVTDWAGLIPSLMAGRVDVITGGMYILGSRCANIDFSEPIGQFGNAFIVPDGNPGGLQTYEDIKNAGVTMAAVAGYVNVEEALKVGIPESKIMQLPGTTEVLAAVKAGRAEIGAMTAVEAYDLAAKTDGIGHTDTNALPQWTFNWVAVGFHPEDDQFRADFNAAMPGYIGSDDMLSKVEQWDYLPSNVPGDDASMEWACANR</sequence>
<evidence type="ECO:0000256" key="2">
    <source>
        <dbReference type="SAM" id="SignalP"/>
    </source>
</evidence>
<dbReference type="InterPro" id="IPR001638">
    <property type="entry name" value="Solute-binding_3/MltF_N"/>
</dbReference>
<dbReference type="RefSeq" id="WP_343211684.1">
    <property type="nucleotide sequence ID" value="NZ_CP123586.1"/>
</dbReference>
<reference evidence="4 5" key="1">
    <citation type="submission" date="2023-04" db="EMBL/GenBank/DDBJ databases">
        <title>Complete genome sequence of Alisedimentitalea scapharcae.</title>
        <authorList>
            <person name="Rong J.-C."/>
            <person name="Yi M.-L."/>
            <person name="Zhao Q."/>
        </authorList>
    </citation>
    <scope>NUCLEOTIDE SEQUENCE [LARGE SCALE GENOMIC DNA]</scope>
    <source>
        <strain evidence="4 5">KCTC 42119</strain>
        <plasmid evidence="4 5">unnamed2</plasmid>
    </source>
</reference>
<organism evidence="4 5">
    <name type="scientific">Aliisedimentitalea scapharcae</name>
    <dbReference type="NCBI Taxonomy" id="1524259"/>
    <lineage>
        <taxon>Bacteria</taxon>
        <taxon>Pseudomonadati</taxon>
        <taxon>Pseudomonadota</taxon>
        <taxon>Alphaproteobacteria</taxon>
        <taxon>Rhodobacterales</taxon>
        <taxon>Roseobacteraceae</taxon>
        <taxon>Aliisedimentitalea</taxon>
    </lineage>
</organism>
<keyword evidence="5" id="KW-1185">Reference proteome</keyword>
<dbReference type="Gene3D" id="3.40.190.10">
    <property type="entry name" value="Periplasmic binding protein-like II"/>
    <property type="match status" value="2"/>
</dbReference>
<keyword evidence="1 2" id="KW-0732">Signal</keyword>
<keyword evidence="4" id="KW-0614">Plasmid</keyword>
<feature type="chain" id="PRO_5046606796" evidence="2">
    <location>
        <begin position="24"/>
        <end position="279"/>
    </location>
</feature>
<evidence type="ECO:0000313" key="4">
    <source>
        <dbReference type="EMBL" id="WZK91459.1"/>
    </source>
</evidence>
<geneLocation type="plasmid" evidence="4 5">
    <name>unnamed2</name>
</geneLocation>
<dbReference type="EMBL" id="CP123586">
    <property type="protein sequence ID" value="WZK91459.1"/>
    <property type="molecule type" value="Genomic_DNA"/>
</dbReference>